<dbReference type="Proteomes" id="UP001268542">
    <property type="component" value="Unassembled WGS sequence"/>
</dbReference>
<dbReference type="InterPro" id="IPR052016">
    <property type="entry name" value="Bact_Sigma-Reg"/>
</dbReference>
<keyword evidence="1 4" id="KW-0378">Hydrolase</keyword>
<comment type="caution">
    <text evidence="4">The sequence shown here is derived from an EMBL/GenBank/DDBJ whole genome shotgun (WGS) entry which is preliminary data.</text>
</comment>
<name>A0ABU3PT96_9ACTN</name>
<sequence>MSTARGRPRPAATASVAAFVADRHRLWRTGTPRGQRWALGALAAGVLTCLGVSLLRFEWMPVTAYAVWLLAGLLVLRFGPLVVHACLCLAAGVAAVLVDAPVSQGRLSALLALLVAVVLVLVHAARQRTGLPAIVGEAMLVDLRDRLQAQSTVPPLPRGWRAESATLAADGVAYAGDFLVAELDREGRHLEMILVDVCGKGVQAGPQALSFAGALAGLLGALPPKALMTAANDYLLRRHDDGAFATAVHVRVDLVDGGFAVLSAGHPPALRYDASSRAWLADPARGTALGVDPDPELVESRGVLGPGEALMFYTDGVIESREADLDAGLEWLCATAGRVVASGFAGAPRRILRQVRRGDDDRAVLVLSRDA</sequence>
<dbReference type="PANTHER" id="PTHR43156">
    <property type="entry name" value="STAGE II SPORULATION PROTEIN E-RELATED"/>
    <property type="match status" value="1"/>
</dbReference>
<keyword evidence="2" id="KW-1133">Transmembrane helix</keyword>
<feature type="domain" description="PPM-type phosphatase" evidence="3">
    <location>
        <begin position="161"/>
        <end position="369"/>
    </location>
</feature>
<keyword evidence="5" id="KW-1185">Reference proteome</keyword>
<feature type="transmembrane region" description="Helical" evidence="2">
    <location>
        <begin position="65"/>
        <end position="98"/>
    </location>
</feature>
<dbReference type="GO" id="GO:0004722">
    <property type="term" value="F:protein serine/threonine phosphatase activity"/>
    <property type="evidence" value="ECO:0007669"/>
    <property type="project" value="UniProtKB-EC"/>
</dbReference>
<dbReference type="PANTHER" id="PTHR43156:SF2">
    <property type="entry name" value="STAGE II SPORULATION PROTEIN E"/>
    <property type="match status" value="1"/>
</dbReference>
<keyword evidence="2" id="KW-0812">Transmembrane</keyword>
<organism evidence="4 5">
    <name type="scientific">Nocardioides imazamoxiresistens</name>
    <dbReference type="NCBI Taxonomy" id="3231893"/>
    <lineage>
        <taxon>Bacteria</taxon>
        <taxon>Bacillati</taxon>
        <taxon>Actinomycetota</taxon>
        <taxon>Actinomycetes</taxon>
        <taxon>Propionibacteriales</taxon>
        <taxon>Nocardioidaceae</taxon>
        <taxon>Nocardioides</taxon>
    </lineage>
</organism>
<evidence type="ECO:0000259" key="3">
    <source>
        <dbReference type="SMART" id="SM00331"/>
    </source>
</evidence>
<dbReference type="InterPro" id="IPR001932">
    <property type="entry name" value="PPM-type_phosphatase-like_dom"/>
</dbReference>
<dbReference type="EC" id="3.1.3.16" evidence="4"/>
<evidence type="ECO:0000313" key="5">
    <source>
        <dbReference type="Proteomes" id="UP001268542"/>
    </source>
</evidence>
<accession>A0ABU3PT96</accession>
<protein>
    <submittedName>
        <fullName evidence="4">PP2C family protein-serine/threonine phosphatase</fullName>
        <ecNumber evidence="4">3.1.3.16</ecNumber>
    </submittedName>
</protein>
<feature type="transmembrane region" description="Helical" evidence="2">
    <location>
        <begin position="37"/>
        <end position="59"/>
    </location>
</feature>
<dbReference type="Pfam" id="PF07228">
    <property type="entry name" value="SpoIIE"/>
    <property type="match status" value="1"/>
</dbReference>
<keyword evidence="2" id="KW-0472">Membrane</keyword>
<dbReference type="RefSeq" id="WP_315731840.1">
    <property type="nucleotide sequence ID" value="NZ_JAVYII010000002.1"/>
</dbReference>
<dbReference type="EMBL" id="JAVYII010000002">
    <property type="protein sequence ID" value="MDT9592409.1"/>
    <property type="molecule type" value="Genomic_DNA"/>
</dbReference>
<dbReference type="SMART" id="SM00331">
    <property type="entry name" value="PP2C_SIG"/>
    <property type="match status" value="1"/>
</dbReference>
<dbReference type="InterPro" id="IPR036457">
    <property type="entry name" value="PPM-type-like_dom_sf"/>
</dbReference>
<feature type="transmembrane region" description="Helical" evidence="2">
    <location>
        <begin position="107"/>
        <end position="125"/>
    </location>
</feature>
<evidence type="ECO:0000256" key="1">
    <source>
        <dbReference type="ARBA" id="ARBA00022801"/>
    </source>
</evidence>
<proteinExistence type="predicted"/>
<reference evidence="4 5" key="1">
    <citation type="submission" date="2023-08" db="EMBL/GenBank/DDBJ databases">
        <title>Nocardioides seae sp. nov., a bacterium isolated from a soil.</title>
        <authorList>
            <person name="Wang X."/>
        </authorList>
    </citation>
    <scope>NUCLEOTIDE SEQUENCE [LARGE SCALE GENOMIC DNA]</scope>
    <source>
        <strain evidence="4 5">YZH12</strain>
    </source>
</reference>
<evidence type="ECO:0000313" key="4">
    <source>
        <dbReference type="EMBL" id="MDT9592409.1"/>
    </source>
</evidence>
<evidence type="ECO:0000256" key="2">
    <source>
        <dbReference type="SAM" id="Phobius"/>
    </source>
</evidence>
<dbReference type="Gene3D" id="3.60.40.10">
    <property type="entry name" value="PPM-type phosphatase domain"/>
    <property type="match status" value="1"/>
</dbReference>
<gene>
    <name evidence="4" type="ORF">RDV89_04985</name>
</gene>